<accession>A0A0P1M2N2</accession>
<dbReference type="EMBL" id="CZVI01000020">
    <property type="protein sequence ID" value="CUS90250.1"/>
    <property type="molecule type" value="Genomic_DNA"/>
</dbReference>
<organism evidence="7 8">
    <name type="scientific">Candidatus Kryptonium thompsonii</name>
    <dbReference type="NCBI Taxonomy" id="1633631"/>
    <lineage>
        <taxon>Bacteria</taxon>
        <taxon>Pseudomonadati</taxon>
        <taxon>Candidatus Kryptoniota</taxon>
        <taxon>Candidatus Kryptonium</taxon>
    </lineage>
</organism>
<evidence type="ECO:0000256" key="5">
    <source>
        <dbReference type="HAMAP-Rule" id="MF_00213"/>
    </source>
</evidence>
<protein>
    <recommendedName>
        <fullName evidence="5">Hydrogenase maturation factor HypA</fullName>
    </recommendedName>
</protein>
<evidence type="ECO:0000256" key="1">
    <source>
        <dbReference type="ARBA" id="ARBA00010748"/>
    </source>
</evidence>
<feature type="binding site" evidence="5">
    <location>
        <position position="76"/>
    </location>
    <ligand>
        <name>Zn(2+)</name>
        <dbReference type="ChEBI" id="CHEBI:29105"/>
    </ligand>
</feature>
<accession>A0A0P1MTU2</accession>
<accession>A0A0P1MFR2</accession>
<sequence length="113" mass="12726">MHELSIAQSIIEIAENIARENDSKAVKKIKVQIGEFSGVVKEALEFSFDIAKVGTIAENAELEIEIVKFKSICNFCGFVLETMNDFNLFCPNCSEPMSIISGREMRVEYIEIE</sequence>
<dbReference type="Gene3D" id="3.30.2320.80">
    <property type="match status" value="1"/>
</dbReference>
<evidence type="ECO:0000313" key="8">
    <source>
        <dbReference type="Proteomes" id="UP000182011"/>
    </source>
</evidence>
<dbReference type="PIRSF" id="PIRSF004761">
    <property type="entry name" value="Hydrgn_mat_HypA"/>
    <property type="match status" value="1"/>
</dbReference>
<accession>A0A0S4MZ62</accession>
<comment type="similarity">
    <text evidence="1 5">Belongs to the HypA/HybF family.</text>
</comment>
<accession>A0A0P1M619</accession>
<dbReference type="OrthoDB" id="9800361at2"/>
<dbReference type="GO" id="GO:0008270">
    <property type="term" value="F:zinc ion binding"/>
    <property type="evidence" value="ECO:0007669"/>
    <property type="project" value="UniProtKB-UniRule"/>
</dbReference>
<keyword evidence="2 5" id="KW-0533">Nickel</keyword>
<keyword evidence="3 5" id="KW-0479">Metal-binding</keyword>
<evidence type="ECO:0000313" key="6">
    <source>
        <dbReference type="EMBL" id="CUS90250.1"/>
    </source>
</evidence>
<dbReference type="STRING" id="1633631.GCA_001442925_00954"/>
<dbReference type="Pfam" id="PF01155">
    <property type="entry name" value="HypA"/>
    <property type="match status" value="1"/>
</dbReference>
<accession>A0A0P1LE79</accession>
<accession>A0A0P1LCX1</accession>
<dbReference type="PANTHER" id="PTHR34535:SF3">
    <property type="entry name" value="HYDROGENASE MATURATION FACTOR HYPA"/>
    <property type="match status" value="1"/>
</dbReference>
<comment type="function">
    <text evidence="5">Involved in the maturation of [NiFe] hydrogenases. Required for nickel insertion into the metal center of the hydrogenase.</text>
</comment>
<dbReference type="GO" id="GO:0051604">
    <property type="term" value="P:protein maturation"/>
    <property type="evidence" value="ECO:0007669"/>
    <property type="project" value="InterPro"/>
</dbReference>
<dbReference type="RefSeq" id="WP_047134097.1">
    <property type="nucleotide sequence ID" value="NZ_CZVI01000020.1"/>
</dbReference>
<dbReference type="AlphaFoldDB" id="A0A0P1M2N2"/>
<dbReference type="NCBIfam" id="TIGR00100">
    <property type="entry name" value="hypA"/>
    <property type="match status" value="1"/>
</dbReference>
<evidence type="ECO:0000256" key="3">
    <source>
        <dbReference type="ARBA" id="ARBA00022723"/>
    </source>
</evidence>
<name>A0A0P1M2N2_9BACT</name>
<dbReference type="GO" id="GO:0016151">
    <property type="term" value="F:nickel cation binding"/>
    <property type="evidence" value="ECO:0007669"/>
    <property type="project" value="UniProtKB-UniRule"/>
</dbReference>
<dbReference type="InterPro" id="IPR000688">
    <property type="entry name" value="HypA/HybF"/>
</dbReference>
<accession>A0A0P1LEN9</accession>
<reference evidence="7 8" key="2">
    <citation type="submission" date="2015-11" db="EMBL/GenBank/DDBJ databases">
        <authorList>
            <person name="Zhang Y."/>
            <person name="Guo Z."/>
        </authorList>
    </citation>
    <scope>NUCLEOTIDE SEQUENCE [LARGE SCALE GENOMIC DNA]</scope>
    <source>
        <strain evidence="7">JGI-4</strain>
    </source>
</reference>
<evidence type="ECO:0000256" key="2">
    <source>
        <dbReference type="ARBA" id="ARBA00022596"/>
    </source>
</evidence>
<dbReference type="HAMAP" id="MF_00213">
    <property type="entry name" value="HypA_HybF"/>
    <property type="match status" value="1"/>
</dbReference>
<dbReference type="Proteomes" id="UP000182011">
    <property type="component" value="Unassembled WGS sequence"/>
</dbReference>
<keyword evidence="4 5" id="KW-0862">Zinc</keyword>
<dbReference type="Proteomes" id="UP000182200">
    <property type="component" value="Unassembled WGS sequence"/>
</dbReference>
<accession>A0A0P1MWE6</accession>
<reference evidence="6 9" key="1">
    <citation type="submission" date="2015-11" db="EMBL/GenBank/DDBJ databases">
        <authorList>
            <person name="Varghese N."/>
        </authorList>
    </citation>
    <scope>NUCLEOTIDE SEQUENCE [LARGE SCALE GENOMIC DNA]</scope>
    <source>
        <strain evidence="6 9">JGI-8</strain>
    </source>
</reference>
<feature type="binding site" evidence="5">
    <location>
        <position position="93"/>
    </location>
    <ligand>
        <name>Zn(2+)</name>
        <dbReference type="ChEBI" id="CHEBI:29105"/>
    </ligand>
</feature>
<gene>
    <name evidence="5" type="primary">hypA</name>
    <name evidence="7" type="ORF">JGI4_00955</name>
    <name evidence="6" type="ORF">JGI8_01405</name>
</gene>
<feature type="binding site" evidence="5">
    <location>
        <position position="2"/>
    </location>
    <ligand>
        <name>Ni(2+)</name>
        <dbReference type="ChEBI" id="CHEBI:49786"/>
    </ligand>
</feature>
<evidence type="ECO:0000313" key="9">
    <source>
        <dbReference type="Proteomes" id="UP000182200"/>
    </source>
</evidence>
<evidence type="ECO:0000313" key="7">
    <source>
        <dbReference type="EMBL" id="CUU04206.1"/>
    </source>
</evidence>
<dbReference type="PROSITE" id="PS01249">
    <property type="entry name" value="HYPA"/>
    <property type="match status" value="1"/>
</dbReference>
<accession>A0A0P1P974</accession>
<feature type="binding site" evidence="5">
    <location>
        <position position="90"/>
    </location>
    <ligand>
        <name>Zn(2+)</name>
        <dbReference type="ChEBI" id="CHEBI:29105"/>
    </ligand>
</feature>
<proteinExistence type="inferred from homology"/>
<dbReference type="EMBL" id="FAOP01000004">
    <property type="protein sequence ID" value="CUU04206.1"/>
    <property type="molecule type" value="Genomic_DNA"/>
</dbReference>
<dbReference type="PANTHER" id="PTHR34535">
    <property type="entry name" value="HYDROGENASE MATURATION FACTOR HYPA"/>
    <property type="match status" value="1"/>
</dbReference>
<keyword evidence="9" id="KW-1185">Reference proteome</keyword>
<feature type="binding site" evidence="5">
    <location>
        <position position="73"/>
    </location>
    <ligand>
        <name>Zn(2+)</name>
        <dbReference type="ChEBI" id="CHEBI:29105"/>
    </ligand>
</feature>
<evidence type="ECO:0000256" key="4">
    <source>
        <dbReference type="ARBA" id="ARBA00022833"/>
    </source>
</evidence>
<dbReference type="InterPro" id="IPR020538">
    <property type="entry name" value="Hydgase_Ni_incorp_HypA/HybF_CS"/>
</dbReference>
<accession>A0A0P1L7K5</accession>